<evidence type="ECO:0000313" key="2">
    <source>
        <dbReference type="EMBL" id="MBB6070755.1"/>
    </source>
</evidence>
<sequence length="300" mass="32762">MEQQDLERVLRTILAELRPYASDLVLIGGWVPYLYRHYGGFTAWSGADTLTFELDLLVPQPLPVEGRTSIALLLGDAGFRPASDASAAAVWVRDVARGEKIEFIVSHQGTARNQGRFVALREQPGVAAIPLVDLDVLADHTQTLTLPPAAGLPAVEVRVPTLGAYALNKALTFIRRGDRAETGSPKMAKDLLYLGDLLAPGGEVVSRIERDLGAIAQTSSRNAERVYSAATNVGWVINGHLREKLSPAARMMMERVSAISQAAAEARLEGFLRDFHEILMECANRYAPSEIGRSDDWDEM</sequence>
<dbReference type="Pfam" id="PF12281">
    <property type="entry name" value="NTP_transf_8"/>
    <property type="match status" value="1"/>
</dbReference>
<keyword evidence="3" id="KW-1185">Reference proteome</keyword>
<dbReference type="RefSeq" id="WP_170034674.1">
    <property type="nucleotide sequence ID" value="NZ_JABDTL010000001.1"/>
</dbReference>
<dbReference type="AlphaFoldDB" id="A0A841GYA8"/>
<accession>A0A841GYA8</accession>
<evidence type="ECO:0000259" key="1">
    <source>
        <dbReference type="Pfam" id="PF12281"/>
    </source>
</evidence>
<protein>
    <recommendedName>
        <fullName evidence="1">Nucleotidyltransferase-like domain-containing protein</fullName>
    </recommendedName>
</protein>
<organism evidence="2 3">
    <name type="scientific">Longimicrobium terrae</name>
    <dbReference type="NCBI Taxonomy" id="1639882"/>
    <lineage>
        <taxon>Bacteria</taxon>
        <taxon>Pseudomonadati</taxon>
        <taxon>Gemmatimonadota</taxon>
        <taxon>Longimicrobiia</taxon>
        <taxon>Longimicrobiales</taxon>
        <taxon>Longimicrobiaceae</taxon>
        <taxon>Longimicrobium</taxon>
    </lineage>
</organism>
<evidence type="ECO:0000313" key="3">
    <source>
        <dbReference type="Proteomes" id="UP000582837"/>
    </source>
</evidence>
<feature type="domain" description="Nucleotidyltransferase-like" evidence="1">
    <location>
        <begin position="14"/>
        <end position="197"/>
    </location>
</feature>
<name>A0A841GYA8_9BACT</name>
<reference evidence="2 3" key="1">
    <citation type="submission" date="2020-08" db="EMBL/GenBank/DDBJ databases">
        <title>Genomic Encyclopedia of Type Strains, Phase IV (KMG-IV): sequencing the most valuable type-strain genomes for metagenomic binning, comparative biology and taxonomic classification.</title>
        <authorList>
            <person name="Goeker M."/>
        </authorList>
    </citation>
    <scope>NUCLEOTIDE SEQUENCE [LARGE SCALE GENOMIC DNA]</scope>
    <source>
        <strain evidence="2 3">DSM 29007</strain>
    </source>
</reference>
<comment type="caution">
    <text evidence="2">The sequence shown here is derived from an EMBL/GenBank/DDBJ whole genome shotgun (WGS) entry which is preliminary data.</text>
</comment>
<dbReference type="EMBL" id="JACHIA010000005">
    <property type="protein sequence ID" value="MBB6070755.1"/>
    <property type="molecule type" value="Genomic_DNA"/>
</dbReference>
<dbReference type="InterPro" id="IPR058575">
    <property type="entry name" value="NTP_transf_8_dom"/>
</dbReference>
<gene>
    <name evidence="2" type="ORF">HNQ61_002376</name>
</gene>
<proteinExistence type="predicted"/>
<dbReference type="Proteomes" id="UP000582837">
    <property type="component" value="Unassembled WGS sequence"/>
</dbReference>